<dbReference type="InterPro" id="IPR012677">
    <property type="entry name" value="Nucleotide-bd_a/b_plait_sf"/>
</dbReference>
<dbReference type="NCBIfam" id="NF004363">
    <property type="entry name" value="PRK05738.2-4"/>
    <property type="match status" value="1"/>
</dbReference>
<dbReference type="GO" id="GO:0005840">
    <property type="term" value="C:ribosome"/>
    <property type="evidence" value="ECO:0007669"/>
    <property type="project" value="UniProtKB-KW"/>
</dbReference>
<dbReference type="NCBIfam" id="NF004359">
    <property type="entry name" value="PRK05738.1-3"/>
    <property type="match status" value="1"/>
</dbReference>
<comment type="function">
    <text evidence="6">One of the early assembly proteins it binds 23S rRNA. One of the proteins that surrounds the polypeptide exit tunnel on the outside of the ribosome. Forms the main docking site for trigger factor binding to the ribosome.</text>
</comment>
<evidence type="ECO:0000256" key="7">
    <source>
        <dbReference type="RuleBase" id="RU003934"/>
    </source>
</evidence>
<dbReference type="InterPro" id="IPR012678">
    <property type="entry name" value="Ribosomal_uL23/eL15/eS24_sf"/>
</dbReference>
<keyword evidence="2 6" id="KW-0699">rRNA-binding</keyword>
<dbReference type="AlphaFoldDB" id="A0A4Q2RA05"/>
<evidence type="ECO:0000256" key="3">
    <source>
        <dbReference type="ARBA" id="ARBA00022884"/>
    </source>
</evidence>
<dbReference type="HAMAP" id="MF_01369_B">
    <property type="entry name" value="Ribosomal_uL23_B"/>
    <property type="match status" value="1"/>
</dbReference>
<dbReference type="Proteomes" id="UP000289411">
    <property type="component" value="Unassembled WGS sequence"/>
</dbReference>
<dbReference type="NCBIfam" id="NF004360">
    <property type="entry name" value="PRK05738.1-5"/>
    <property type="match status" value="1"/>
</dbReference>
<organism evidence="8 9">
    <name type="scientific">Lichenibacterium ramalinae</name>
    <dbReference type="NCBI Taxonomy" id="2316527"/>
    <lineage>
        <taxon>Bacteria</taxon>
        <taxon>Pseudomonadati</taxon>
        <taxon>Pseudomonadota</taxon>
        <taxon>Alphaproteobacteria</taxon>
        <taxon>Hyphomicrobiales</taxon>
        <taxon>Lichenihabitantaceae</taxon>
        <taxon>Lichenibacterium</taxon>
    </lineage>
</organism>
<evidence type="ECO:0000256" key="2">
    <source>
        <dbReference type="ARBA" id="ARBA00022730"/>
    </source>
</evidence>
<comment type="subunit">
    <text evidence="6">Part of the 50S ribosomal subunit. Contacts protein L29, and trigger factor when it is bound to the ribosome.</text>
</comment>
<protein>
    <recommendedName>
        <fullName evidence="6">Large ribosomal subunit protein uL23</fullName>
    </recommendedName>
</protein>
<dbReference type="InterPro" id="IPR013025">
    <property type="entry name" value="Ribosomal_uL23-like"/>
</dbReference>
<dbReference type="EMBL" id="QYBC01000017">
    <property type="protein sequence ID" value="RYB02829.1"/>
    <property type="molecule type" value="Genomic_DNA"/>
</dbReference>
<dbReference type="PANTHER" id="PTHR11620">
    <property type="entry name" value="60S RIBOSOMAL PROTEIN L23A"/>
    <property type="match status" value="1"/>
</dbReference>
<name>A0A4Q2RA05_9HYPH</name>
<dbReference type="RefSeq" id="WP_129220829.1">
    <property type="nucleotide sequence ID" value="NZ_QYBC01000017.1"/>
</dbReference>
<accession>A0A4Q2RA05</accession>
<dbReference type="PROSITE" id="PS00050">
    <property type="entry name" value="RIBOSOMAL_L23"/>
    <property type="match status" value="1"/>
</dbReference>
<evidence type="ECO:0000256" key="1">
    <source>
        <dbReference type="ARBA" id="ARBA00006700"/>
    </source>
</evidence>
<sequence length="98" mass="10658">MSQDARHYDVILSPVITEKATAASDYNQVVFKVAKTATKPQIKAAVEQLFDVKVEAVNTTIRKGKAKTFRGFKGRQADLKKAIVTLAAGHKIDVTTGL</sequence>
<dbReference type="GO" id="GO:1990904">
    <property type="term" value="C:ribonucleoprotein complex"/>
    <property type="evidence" value="ECO:0007669"/>
    <property type="project" value="UniProtKB-KW"/>
</dbReference>
<keyword evidence="3 6" id="KW-0694">RNA-binding</keyword>
<dbReference type="OrthoDB" id="9793353at2"/>
<dbReference type="Pfam" id="PF00276">
    <property type="entry name" value="Ribosomal_L23"/>
    <property type="match status" value="1"/>
</dbReference>
<dbReference type="GO" id="GO:0003735">
    <property type="term" value="F:structural constituent of ribosome"/>
    <property type="evidence" value="ECO:0007669"/>
    <property type="project" value="InterPro"/>
</dbReference>
<keyword evidence="4 6" id="KW-0689">Ribosomal protein</keyword>
<gene>
    <name evidence="6" type="primary">rplW</name>
    <name evidence="8" type="ORF">D3272_19190</name>
</gene>
<comment type="caution">
    <text evidence="8">The sequence shown here is derived from an EMBL/GenBank/DDBJ whole genome shotgun (WGS) entry which is preliminary data.</text>
</comment>
<dbReference type="GO" id="GO:0006412">
    <property type="term" value="P:translation"/>
    <property type="evidence" value="ECO:0007669"/>
    <property type="project" value="UniProtKB-UniRule"/>
</dbReference>
<dbReference type="Gene3D" id="3.30.70.330">
    <property type="match status" value="1"/>
</dbReference>
<reference evidence="8 9" key="2">
    <citation type="submission" date="2019-02" db="EMBL/GenBank/DDBJ databases">
        <title>'Lichenibacterium ramalinii' gen. nov. sp. nov., 'Lichenibacterium minor' gen. nov. sp. nov.</title>
        <authorList>
            <person name="Pankratov T."/>
        </authorList>
    </citation>
    <scope>NUCLEOTIDE SEQUENCE [LARGE SCALE GENOMIC DNA]</scope>
    <source>
        <strain evidence="8 9">RmlP001</strain>
    </source>
</reference>
<evidence type="ECO:0000256" key="4">
    <source>
        <dbReference type="ARBA" id="ARBA00022980"/>
    </source>
</evidence>
<keyword evidence="5 6" id="KW-0687">Ribonucleoprotein</keyword>
<evidence type="ECO:0000256" key="5">
    <source>
        <dbReference type="ARBA" id="ARBA00023274"/>
    </source>
</evidence>
<dbReference type="GO" id="GO:0019843">
    <property type="term" value="F:rRNA binding"/>
    <property type="evidence" value="ECO:0007669"/>
    <property type="project" value="UniProtKB-UniRule"/>
</dbReference>
<keyword evidence="9" id="KW-1185">Reference proteome</keyword>
<dbReference type="SUPFAM" id="SSF54189">
    <property type="entry name" value="Ribosomal proteins S24e, L23 and L15e"/>
    <property type="match status" value="1"/>
</dbReference>
<reference evidence="8 9" key="1">
    <citation type="submission" date="2018-09" db="EMBL/GenBank/DDBJ databases">
        <authorList>
            <person name="Grouzdev D.S."/>
            <person name="Krutkina M.S."/>
        </authorList>
    </citation>
    <scope>NUCLEOTIDE SEQUENCE [LARGE SCALE GENOMIC DNA]</scope>
    <source>
        <strain evidence="8 9">RmlP001</strain>
    </source>
</reference>
<proteinExistence type="inferred from homology"/>
<dbReference type="FunFam" id="3.30.70.330:FF:000001">
    <property type="entry name" value="50S ribosomal protein L23"/>
    <property type="match status" value="1"/>
</dbReference>
<evidence type="ECO:0000313" key="9">
    <source>
        <dbReference type="Proteomes" id="UP000289411"/>
    </source>
</evidence>
<comment type="similarity">
    <text evidence="1 6 7">Belongs to the universal ribosomal protein uL23 family.</text>
</comment>
<dbReference type="InterPro" id="IPR001014">
    <property type="entry name" value="Ribosomal_uL23_CS"/>
</dbReference>
<evidence type="ECO:0000256" key="6">
    <source>
        <dbReference type="HAMAP-Rule" id="MF_01369"/>
    </source>
</evidence>
<evidence type="ECO:0000313" key="8">
    <source>
        <dbReference type="EMBL" id="RYB02829.1"/>
    </source>
</evidence>